<sequence>MKTLDLKFTSPEKDLRHLKLENIITELDEATLKSLMEQIITLNLFYNAKTGTALYATAVSASYITTQEQVVYAAK</sequence>
<dbReference type="AlphaFoldDB" id="A0A9X2FLK7"/>
<evidence type="ECO:0000313" key="2">
    <source>
        <dbReference type="Proteomes" id="UP001139006"/>
    </source>
</evidence>
<organism evidence="1 2">
    <name type="scientific">Ligilactobacillus ubinensis</name>
    <dbReference type="NCBI Taxonomy" id="2876789"/>
    <lineage>
        <taxon>Bacteria</taxon>
        <taxon>Bacillati</taxon>
        <taxon>Bacillota</taxon>
        <taxon>Bacilli</taxon>
        <taxon>Lactobacillales</taxon>
        <taxon>Lactobacillaceae</taxon>
        <taxon>Ligilactobacillus</taxon>
    </lineage>
</organism>
<accession>A0A9X2FLK7</accession>
<keyword evidence="2" id="KW-1185">Reference proteome</keyword>
<protein>
    <submittedName>
        <fullName evidence="1">DUF2922 domain-containing protein</fullName>
    </submittedName>
</protein>
<dbReference type="Proteomes" id="UP001139006">
    <property type="component" value="Unassembled WGS sequence"/>
</dbReference>
<reference evidence="1 2" key="1">
    <citation type="journal article" date="2023" name="Int. J. Syst. Evol. Microbiol.">
        <title>Ligilactobacillus ubinensis sp. nov., a novel species isolated from the wild ferment of a durian fruit (Durio zibethinus).</title>
        <authorList>
            <person name="Heng Y.C."/>
            <person name="Menon N."/>
            <person name="Chen B."/>
            <person name="Loo B.Z.L."/>
            <person name="Wong G.W.J."/>
            <person name="Lim A.C.H."/>
            <person name="Silvaraju S."/>
            <person name="Kittelmann S."/>
        </authorList>
    </citation>
    <scope>NUCLEOTIDE SEQUENCE [LARGE SCALE GENOMIC DNA]</scope>
    <source>
        <strain evidence="1 2">WILCCON 0076</strain>
    </source>
</reference>
<dbReference type="EMBL" id="JAIULA010000031">
    <property type="protein sequence ID" value="MCP0887947.1"/>
    <property type="molecule type" value="Genomic_DNA"/>
</dbReference>
<gene>
    <name evidence="1" type="ORF">LB941_11455</name>
</gene>
<dbReference type="Pfam" id="PF11148">
    <property type="entry name" value="DUF2922"/>
    <property type="match status" value="1"/>
</dbReference>
<dbReference type="InterPro" id="IPR021321">
    <property type="entry name" value="DUF2922"/>
</dbReference>
<proteinExistence type="predicted"/>
<comment type="caution">
    <text evidence="1">The sequence shown here is derived from an EMBL/GenBank/DDBJ whole genome shotgun (WGS) entry which is preliminary data.</text>
</comment>
<name>A0A9X2FLK7_9LACO</name>
<evidence type="ECO:0000313" key="1">
    <source>
        <dbReference type="EMBL" id="MCP0887947.1"/>
    </source>
</evidence>
<dbReference type="RefSeq" id="WP_253362107.1">
    <property type="nucleotide sequence ID" value="NZ_JAIULA010000031.1"/>
</dbReference>